<dbReference type="Proteomes" id="UP001054945">
    <property type="component" value="Unassembled WGS sequence"/>
</dbReference>
<comment type="caution">
    <text evidence="2">The sequence shown here is derived from an EMBL/GenBank/DDBJ whole genome shotgun (WGS) entry which is preliminary data.</text>
</comment>
<feature type="chain" id="PRO_5043887407" description="Secreted protein" evidence="1">
    <location>
        <begin position="21"/>
        <end position="101"/>
    </location>
</feature>
<evidence type="ECO:0008006" key="4">
    <source>
        <dbReference type="Google" id="ProtNLM"/>
    </source>
</evidence>
<accession>A0AAV4VFU3</accession>
<feature type="signal peptide" evidence="1">
    <location>
        <begin position="1"/>
        <end position="20"/>
    </location>
</feature>
<evidence type="ECO:0000313" key="2">
    <source>
        <dbReference type="EMBL" id="GIY69012.1"/>
    </source>
</evidence>
<proteinExistence type="predicted"/>
<dbReference type="AlphaFoldDB" id="A0AAV4VFU3"/>
<dbReference type="EMBL" id="BPLR01014476">
    <property type="protein sequence ID" value="GIY69012.1"/>
    <property type="molecule type" value="Genomic_DNA"/>
</dbReference>
<evidence type="ECO:0000313" key="3">
    <source>
        <dbReference type="Proteomes" id="UP001054945"/>
    </source>
</evidence>
<gene>
    <name evidence="2" type="ORF">CEXT_691911</name>
</gene>
<sequence>MTPIVLGIVLLAVAMSCSEAHQNYYRAAVYEHSRFGNRNYTARLIVETNLSTTGGRRRSPARKVQTSFSFEYGIFPPAERSRLKEFMETVPIQRLCVPILA</sequence>
<reference evidence="2 3" key="1">
    <citation type="submission" date="2021-06" db="EMBL/GenBank/DDBJ databases">
        <title>Caerostris extrusa draft genome.</title>
        <authorList>
            <person name="Kono N."/>
            <person name="Arakawa K."/>
        </authorList>
    </citation>
    <scope>NUCLEOTIDE SEQUENCE [LARGE SCALE GENOMIC DNA]</scope>
</reference>
<name>A0AAV4VFU3_CAEEX</name>
<keyword evidence="3" id="KW-1185">Reference proteome</keyword>
<organism evidence="2 3">
    <name type="scientific">Caerostris extrusa</name>
    <name type="common">Bark spider</name>
    <name type="synonym">Caerostris bankana</name>
    <dbReference type="NCBI Taxonomy" id="172846"/>
    <lineage>
        <taxon>Eukaryota</taxon>
        <taxon>Metazoa</taxon>
        <taxon>Ecdysozoa</taxon>
        <taxon>Arthropoda</taxon>
        <taxon>Chelicerata</taxon>
        <taxon>Arachnida</taxon>
        <taxon>Araneae</taxon>
        <taxon>Araneomorphae</taxon>
        <taxon>Entelegynae</taxon>
        <taxon>Araneoidea</taxon>
        <taxon>Araneidae</taxon>
        <taxon>Caerostris</taxon>
    </lineage>
</organism>
<keyword evidence="1" id="KW-0732">Signal</keyword>
<protein>
    <recommendedName>
        <fullName evidence="4">Secreted protein</fullName>
    </recommendedName>
</protein>
<evidence type="ECO:0000256" key="1">
    <source>
        <dbReference type="SAM" id="SignalP"/>
    </source>
</evidence>